<evidence type="ECO:0000313" key="3">
    <source>
        <dbReference type="EMBL" id="KAF0303301.1"/>
    </source>
</evidence>
<reference evidence="3 4" key="1">
    <citation type="submission" date="2019-07" db="EMBL/GenBank/DDBJ databases">
        <title>Draft genome assembly of a fouling barnacle, Amphibalanus amphitrite (Darwin, 1854): The first reference genome for Thecostraca.</title>
        <authorList>
            <person name="Kim W."/>
        </authorList>
    </citation>
    <scope>NUCLEOTIDE SEQUENCE [LARGE SCALE GENOMIC DNA]</scope>
    <source>
        <strain evidence="3">SNU_AA5</strain>
        <tissue evidence="3">Soma without cirri and trophi</tissue>
    </source>
</reference>
<evidence type="ECO:0000313" key="4">
    <source>
        <dbReference type="Proteomes" id="UP000440578"/>
    </source>
</evidence>
<dbReference type="PIRSF" id="PIRSF006305">
    <property type="entry name" value="Maf"/>
    <property type="match status" value="1"/>
</dbReference>
<dbReference type="Pfam" id="PF02545">
    <property type="entry name" value="Maf"/>
    <property type="match status" value="1"/>
</dbReference>
<dbReference type="PANTHER" id="PTHR43213">
    <property type="entry name" value="BIFUNCTIONAL DTTP/UTP PYROPHOSPHATASE/METHYLTRANSFERASE PROTEIN-RELATED"/>
    <property type="match status" value="1"/>
</dbReference>
<keyword evidence="3" id="KW-0808">Transferase</keyword>
<name>A0A6A4WMX1_AMPAM</name>
<comment type="caution">
    <text evidence="3">The sequence shown here is derived from an EMBL/GenBank/DDBJ whole genome shotgun (WGS) entry which is preliminary data.</text>
</comment>
<dbReference type="EMBL" id="VIIS01000956">
    <property type="protein sequence ID" value="KAF0303301.1"/>
    <property type="molecule type" value="Genomic_DNA"/>
</dbReference>
<dbReference type="InterPro" id="IPR003697">
    <property type="entry name" value="Maf-like"/>
</dbReference>
<dbReference type="InterPro" id="IPR029001">
    <property type="entry name" value="ITPase-like_fam"/>
</dbReference>
<keyword evidence="4" id="KW-1185">Reference proteome</keyword>
<evidence type="ECO:0000256" key="2">
    <source>
        <dbReference type="ARBA" id="ARBA00022801"/>
    </source>
</evidence>
<organism evidence="3 4">
    <name type="scientific">Amphibalanus amphitrite</name>
    <name type="common">Striped barnacle</name>
    <name type="synonym">Balanus amphitrite</name>
    <dbReference type="NCBI Taxonomy" id="1232801"/>
    <lineage>
        <taxon>Eukaryota</taxon>
        <taxon>Metazoa</taxon>
        <taxon>Ecdysozoa</taxon>
        <taxon>Arthropoda</taxon>
        <taxon>Crustacea</taxon>
        <taxon>Multicrustacea</taxon>
        <taxon>Cirripedia</taxon>
        <taxon>Thoracica</taxon>
        <taxon>Thoracicalcarea</taxon>
        <taxon>Balanomorpha</taxon>
        <taxon>Balanoidea</taxon>
        <taxon>Balanidae</taxon>
        <taxon>Amphibalaninae</taxon>
        <taxon>Amphibalanus</taxon>
    </lineage>
</organism>
<dbReference type="HAMAP" id="MF_00528">
    <property type="entry name" value="Maf"/>
    <property type="match status" value="1"/>
</dbReference>
<keyword evidence="3" id="KW-0489">Methyltransferase</keyword>
<sequence>MLQPLMHVLSSKRIILASGSPRRRELLSKYGLEFDVEPSLYDEGSLKAENFTSPADFAEQLAYEKAAEVVRRMDRSIDAPELVIGADTVVTLDGHVYGKPVDKQDAFNMISKFSGRTHHVYTGVAVLRRLQYGRWATDRFAEVTAVHMDTLPADVIHSYVNTSEPMDKAGGYGIQAMGGTFISGIEGDYYNVVGLPIHRLCKLLYRLYGSKDGSSER</sequence>
<evidence type="ECO:0000256" key="1">
    <source>
        <dbReference type="ARBA" id="ARBA00001968"/>
    </source>
</evidence>
<dbReference type="NCBIfam" id="TIGR00172">
    <property type="entry name" value="maf"/>
    <property type="match status" value="1"/>
</dbReference>
<proteinExistence type="inferred from homology"/>
<protein>
    <submittedName>
        <fullName evidence="3">N-acetylserotonin O-methyltransferase-like protein</fullName>
    </submittedName>
</protein>
<keyword evidence="2" id="KW-0378">Hydrolase</keyword>
<dbReference type="Proteomes" id="UP000440578">
    <property type="component" value="Unassembled WGS sequence"/>
</dbReference>
<dbReference type="PANTHER" id="PTHR43213:SF5">
    <property type="entry name" value="BIFUNCTIONAL DTTP_UTP PYROPHOSPHATASE_METHYLTRANSFERASE PROTEIN-RELATED"/>
    <property type="match status" value="1"/>
</dbReference>
<dbReference type="AlphaFoldDB" id="A0A6A4WMX1"/>
<dbReference type="SUPFAM" id="SSF52972">
    <property type="entry name" value="ITPase-like"/>
    <property type="match status" value="1"/>
</dbReference>
<dbReference type="Gene3D" id="3.90.950.10">
    <property type="match status" value="1"/>
</dbReference>
<dbReference type="GO" id="GO:0032259">
    <property type="term" value="P:methylation"/>
    <property type="evidence" value="ECO:0007669"/>
    <property type="project" value="UniProtKB-KW"/>
</dbReference>
<dbReference type="GO" id="GO:0008168">
    <property type="term" value="F:methyltransferase activity"/>
    <property type="evidence" value="ECO:0007669"/>
    <property type="project" value="UniProtKB-KW"/>
</dbReference>
<dbReference type="GO" id="GO:0047429">
    <property type="term" value="F:nucleoside triphosphate diphosphatase activity"/>
    <property type="evidence" value="ECO:0007669"/>
    <property type="project" value="InterPro"/>
</dbReference>
<accession>A0A6A4WMX1</accession>
<dbReference type="CDD" id="cd00555">
    <property type="entry name" value="Maf"/>
    <property type="match status" value="1"/>
</dbReference>
<gene>
    <name evidence="3" type="primary">ASMTL_1</name>
    <name evidence="3" type="ORF">FJT64_024703</name>
</gene>
<dbReference type="OrthoDB" id="10267058at2759"/>
<comment type="cofactor">
    <cofactor evidence="1">
        <name>a divalent metal cation</name>
        <dbReference type="ChEBI" id="CHEBI:60240"/>
    </cofactor>
</comment>